<sequence length="274" mass="31536">MATMTRRSGSEQGFDQLLEYIGDELDFESGFYNDAYMDRRITARMRRTDTDSYRAYHRLLERDDGEREALLDSLSINVTGFFRNPEAWDGLRTVLRKLTDDRRQVNVWSAPSADGREPYSVAMLALDDPGIDADRIDVLGTDINHEILRTARSGVYETSKTTDIAEELEPLSQLDPYIQRDGNTFEVRDRVSELVSFEQHDLIRGESKGPFDLVLCRNLLIYIDSSYKVPIFETIEGSLRDGGYLMIGMTETIPAEMRETFEAADKQHRIYRKC</sequence>
<evidence type="ECO:0000256" key="3">
    <source>
        <dbReference type="ARBA" id="ARBA00022603"/>
    </source>
</evidence>
<dbReference type="EMBL" id="CP064788">
    <property type="protein sequence ID" value="QSG10064.1"/>
    <property type="molecule type" value="Genomic_DNA"/>
</dbReference>
<keyword evidence="8" id="KW-1185">Reference proteome</keyword>
<comment type="catalytic activity">
    <reaction evidence="1">
        <text>L-glutamyl-[protein] + S-adenosyl-L-methionine = [protein]-L-glutamate 5-O-methyl ester + S-adenosyl-L-homocysteine</text>
        <dbReference type="Rhea" id="RHEA:24452"/>
        <dbReference type="Rhea" id="RHEA-COMP:10208"/>
        <dbReference type="Rhea" id="RHEA-COMP:10311"/>
        <dbReference type="ChEBI" id="CHEBI:29973"/>
        <dbReference type="ChEBI" id="CHEBI:57856"/>
        <dbReference type="ChEBI" id="CHEBI:59789"/>
        <dbReference type="ChEBI" id="CHEBI:82795"/>
        <dbReference type="EC" id="2.1.1.80"/>
    </reaction>
</comment>
<dbReference type="InterPro" id="IPR000780">
    <property type="entry name" value="CheR_MeTrfase"/>
</dbReference>
<dbReference type="PANTHER" id="PTHR24422:SF10">
    <property type="entry name" value="CHEMOTAXIS PROTEIN METHYLTRANSFERASE 2"/>
    <property type="match status" value="1"/>
</dbReference>
<dbReference type="InterPro" id="IPR050903">
    <property type="entry name" value="Bact_Chemotaxis_MeTrfase"/>
</dbReference>
<evidence type="ECO:0000256" key="4">
    <source>
        <dbReference type="ARBA" id="ARBA00022679"/>
    </source>
</evidence>
<dbReference type="AlphaFoldDB" id="A0A897NCC6"/>
<dbReference type="PRINTS" id="PR00996">
    <property type="entry name" value="CHERMTFRASE"/>
</dbReference>
<dbReference type="Gene3D" id="3.40.50.150">
    <property type="entry name" value="Vaccinia Virus protein VP39"/>
    <property type="match status" value="1"/>
</dbReference>
<dbReference type="KEGG" id="hds:HSR122_2690"/>
<gene>
    <name evidence="7" type="primary">cheR</name>
    <name evidence="7" type="ORF">HSR122_2690</name>
</gene>
<dbReference type="SUPFAM" id="SSF53335">
    <property type="entry name" value="S-adenosyl-L-methionine-dependent methyltransferases"/>
    <property type="match status" value="1"/>
</dbReference>
<evidence type="ECO:0000259" key="6">
    <source>
        <dbReference type="PROSITE" id="PS50123"/>
    </source>
</evidence>
<dbReference type="Pfam" id="PF03705">
    <property type="entry name" value="CheR_N"/>
    <property type="match status" value="1"/>
</dbReference>
<feature type="domain" description="CheR-type methyltransferase" evidence="6">
    <location>
        <begin position="2"/>
        <end position="262"/>
    </location>
</feature>
<dbReference type="InterPro" id="IPR036804">
    <property type="entry name" value="CheR_N_sf"/>
</dbReference>
<proteinExistence type="predicted"/>
<evidence type="ECO:0000256" key="2">
    <source>
        <dbReference type="ARBA" id="ARBA00012534"/>
    </source>
</evidence>
<dbReference type="Gene3D" id="1.10.155.10">
    <property type="entry name" value="Chemotaxis receptor methyltransferase CheR, N-terminal domain"/>
    <property type="match status" value="1"/>
</dbReference>
<dbReference type="PANTHER" id="PTHR24422">
    <property type="entry name" value="CHEMOTAXIS PROTEIN METHYLTRANSFERASE"/>
    <property type="match status" value="1"/>
</dbReference>
<evidence type="ECO:0000313" key="7">
    <source>
        <dbReference type="EMBL" id="QSG10064.1"/>
    </source>
</evidence>
<accession>A0A897NCC6</accession>
<dbReference type="Proteomes" id="UP000662973">
    <property type="component" value="Chromosome"/>
</dbReference>
<dbReference type="InterPro" id="IPR029063">
    <property type="entry name" value="SAM-dependent_MTases_sf"/>
</dbReference>
<dbReference type="EC" id="2.1.1.80" evidence="2"/>
<dbReference type="Pfam" id="PF01739">
    <property type="entry name" value="CheR"/>
    <property type="match status" value="1"/>
</dbReference>
<dbReference type="InterPro" id="IPR022642">
    <property type="entry name" value="CheR_C"/>
</dbReference>
<dbReference type="GO" id="GO:0032259">
    <property type="term" value="P:methylation"/>
    <property type="evidence" value="ECO:0007669"/>
    <property type="project" value="UniProtKB-KW"/>
</dbReference>
<evidence type="ECO:0000256" key="1">
    <source>
        <dbReference type="ARBA" id="ARBA00001541"/>
    </source>
</evidence>
<evidence type="ECO:0000256" key="5">
    <source>
        <dbReference type="ARBA" id="ARBA00022691"/>
    </source>
</evidence>
<organism evidence="7 8">
    <name type="scientific">Halapricum desulfuricans</name>
    <dbReference type="NCBI Taxonomy" id="2841257"/>
    <lineage>
        <taxon>Archaea</taxon>
        <taxon>Methanobacteriati</taxon>
        <taxon>Methanobacteriota</taxon>
        <taxon>Stenosarchaea group</taxon>
        <taxon>Halobacteria</taxon>
        <taxon>Halobacteriales</taxon>
        <taxon>Haloarculaceae</taxon>
        <taxon>Halapricum</taxon>
    </lineage>
</organism>
<dbReference type="GO" id="GO:0008983">
    <property type="term" value="F:protein-glutamate O-methyltransferase activity"/>
    <property type="evidence" value="ECO:0007669"/>
    <property type="project" value="UniProtKB-EC"/>
</dbReference>
<dbReference type="PROSITE" id="PS50123">
    <property type="entry name" value="CHER"/>
    <property type="match status" value="1"/>
</dbReference>
<dbReference type="SUPFAM" id="SSF47757">
    <property type="entry name" value="Chemotaxis receptor methyltransferase CheR, N-terminal domain"/>
    <property type="match status" value="1"/>
</dbReference>
<keyword evidence="3 7" id="KW-0489">Methyltransferase</keyword>
<protein>
    <recommendedName>
        <fullName evidence="2">protein-glutamate O-methyltransferase</fullName>
        <ecNumber evidence="2">2.1.1.80</ecNumber>
    </recommendedName>
</protein>
<evidence type="ECO:0000313" key="8">
    <source>
        <dbReference type="Proteomes" id="UP000662973"/>
    </source>
</evidence>
<keyword evidence="4" id="KW-0808">Transferase</keyword>
<name>A0A897NCC6_9EURY</name>
<keyword evidence="5" id="KW-0949">S-adenosyl-L-methionine</keyword>
<reference evidence="7 8" key="1">
    <citation type="submission" date="2020-11" db="EMBL/GenBank/DDBJ databases">
        <title>Carbohydrate-dependent, anaerobic sulfur respiration: A novel catabolism in halophilic archaea.</title>
        <authorList>
            <person name="Sorokin D.Y."/>
            <person name="Messina E."/>
            <person name="Smedile F."/>
            <person name="La Cono V."/>
            <person name="Hallsworth J.E."/>
            <person name="Yakimov M.M."/>
        </authorList>
    </citation>
    <scope>NUCLEOTIDE SEQUENCE [LARGE SCALE GENOMIC DNA]</scope>
    <source>
        <strain evidence="7 8">HSR12-2</strain>
    </source>
</reference>
<dbReference type="InterPro" id="IPR022641">
    <property type="entry name" value="CheR_N"/>
</dbReference>
<dbReference type="SMART" id="SM00138">
    <property type="entry name" value="MeTrc"/>
    <property type="match status" value="1"/>
</dbReference>